<organism evidence="1 2">
    <name type="scientific">Smallanthus sonchifolius</name>
    <dbReference type="NCBI Taxonomy" id="185202"/>
    <lineage>
        <taxon>Eukaryota</taxon>
        <taxon>Viridiplantae</taxon>
        <taxon>Streptophyta</taxon>
        <taxon>Embryophyta</taxon>
        <taxon>Tracheophyta</taxon>
        <taxon>Spermatophyta</taxon>
        <taxon>Magnoliopsida</taxon>
        <taxon>eudicotyledons</taxon>
        <taxon>Gunneridae</taxon>
        <taxon>Pentapetalae</taxon>
        <taxon>asterids</taxon>
        <taxon>campanulids</taxon>
        <taxon>Asterales</taxon>
        <taxon>Asteraceae</taxon>
        <taxon>Asteroideae</taxon>
        <taxon>Heliantheae alliance</taxon>
        <taxon>Millerieae</taxon>
        <taxon>Smallanthus</taxon>
    </lineage>
</organism>
<dbReference type="Proteomes" id="UP001056120">
    <property type="component" value="Linkage Group LG19"/>
</dbReference>
<accession>A0ACB9DDW7</accession>
<reference evidence="2" key="1">
    <citation type="journal article" date="2022" name="Mol. Ecol. Resour.">
        <title>The genomes of chicory, endive, great burdock and yacon provide insights into Asteraceae palaeo-polyploidization history and plant inulin production.</title>
        <authorList>
            <person name="Fan W."/>
            <person name="Wang S."/>
            <person name="Wang H."/>
            <person name="Wang A."/>
            <person name="Jiang F."/>
            <person name="Liu H."/>
            <person name="Zhao H."/>
            <person name="Xu D."/>
            <person name="Zhang Y."/>
        </authorList>
    </citation>
    <scope>NUCLEOTIDE SEQUENCE [LARGE SCALE GENOMIC DNA]</scope>
    <source>
        <strain evidence="2">cv. Yunnan</strain>
    </source>
</reference>
<reference evidence="1 2" key="2">
    <citation type="journal article" date="2022" name="Mol. Ecol. Resour.">
        <title>The genomes of chicory, endive, great burdock and yacon provide insights into Asteraceae paleo-polyploidization history and plant inulin production.</title>
        <authorList>
            <person name="Fan W."/>
            <person name="Wang S."/>
            <person name="Wang H."/>
            <person name="Wang A."/>
            <person name="Jiang F."/>
            <person name="Liu H."/>
            <person name="Zhao H."/>
            <person name="Xu D."/>
            <person name="Zhang Y."/>
        </authorList>
    </citation>
    <scope>NUCLEOTIDE SEQUENCE [LARGE SCALE GENOMIC DNA]</scope>
    <source>
        <strain evidence="2">cv. Yunnan</strain>
        <tissue evidence="1">Leaves</tissue>
    </source>
</reference>
<sequence length="166" mass="18902">MKAQKYLLKGHTDILALVAEQSSEEKKIEDIPSMRDYSEVFPEDLLVLQLHRQVKLQINLTPGAALSARAPYIPEPSDLPEPSTRLPELLDKGFIRPSSSPRGALVPFVKKKDRTFLICIDYLELNKVTIKNRYPLPCIDDLFDQLYGSSFYSKIYLRSGYDQLGV</sequence>
<proteinExistence type="predicted"/>
<evidence type="ECO:0000313" key="1">
    <source>
        <dbReference type="EMBL" id="KAI3744673.1"/>
    </source>
</evidence>
<dbReference type="EMBL" id="CM042036">
    <property type="protein sequence ID" value="KAI3744673.1"/>
    <property type="molecule type" value="Genomic_DNA"/>
</dbReference>
<name>A0ACB9DDW7_9ASTR</name>
<keyword evidence="2" id="KW-1185">Reference proteome</keyword>
<gene>
    <name evidence="1" type="ORF">L1987_57762</name>
</gene>
<protein>
    <submittedName>
        <fullName evidence="1">Uncharacterized protein</fullName>
    </submittedName>
</protein>
<evidence type="ECO:0000313" key="2">
    <source>
        <dbReference type="Proteomes" id="UP001056120"/>
    </source>
</evidence>
<comment type="caution">
    <text evidence="1">The sequence shown here is derived from an EMBL/GenBank/DDBJ whole genome shotgun (WGS) entry which is preliminary data.</text>
</comment>